<evidence type="ECO:0000256" key="2">
    <source>
        <dbReference type="ARBA" id="ARBA00022448"/>
    </source>
</evidence>
<dbReference type="InterPro" id="IPR018422">
    <property type="entry name" value="Cation/H_exchanger_CPA1"/>
</dbReference>
<feature type="transmembrane region" description="Helical" evidence="10">
    <location>
        <begin position="183"/>
        <end position="204"/>
    </location>
</feature>
<evidence type="ECO:0000256" key="4">
    <source>
        <dbReference type="ARBA" id="ARBA00022692"/>
    </source>
</evidence>
<comment type="subcellular location">
    <subcellularLocation>
        <location evidence="1 10">Cell membrane</location>
        <topology evidence="1 10">Multi-pass membrane protein</topology>
    </subcellularLocation>
</comment>
<keyword evidence="2 10" id="KW-0813">Transport</keyword>
<evidence type="ECO:0000256" key="5">
    <source>
        <dbReference type="ARBA" id="ARBA00022989"/>
    </source>
</evidence>
<feature type="transmembrane region" description="Helical" evidence="10">
    <location>
        <begin position="352"/>
        <end position="374"/>
    </location>
</feature>
<organism evidence="12 13">
    <name type="scientific">Cohnella thailandensis</name>
    <dbReference type="NCBI Taxonomy" id="557557"/>
    <lineage>
        <taxon>Bacteria</taxon>
        <taxon>Bacillati</taxon>
        <taxon>Bacillota</taxon>
        <taxon>Bacilli</taxon>
        <taxon>Bacillales</taxon>
        <taxon>Paenibacillaceae</taxon>
        <taxon>Cohnella</taxon>
    </lineage>
</organism>
<keyword evidence="3 10" id="KW-1003">Cell membrane</keyword>
<evidence type="ECO:0000259" key="11">
    <source>
        <dbReference type="Pfam" id="PF00999"/>
    </source>
</evidence>
<proteinExistence type="inferred from homology"/>
<dbReference type="PANTHER" id="PTHR10110:SF86">
    <property type="entry name" value="SODIUM_HYDROGEN EXCHANGER 7"/>
    <property type="match status" value="1"/>
</dbReference>
<protein>
    <submittedName>
        <fullName evidence="12">Na+/H+ antiporter</fullName>
    </submittedName>
</protein>
<sequence length="669" mass="73453">MELFLLILGLLALIAVSNVLSRIVPAVPVPLFQIALGALLVLLPTGIELELEPELFFVLFVAPLLFNDGKRTPRDELWKLRGWILVLAVGLVFVTVVVGGYGIHWLIPSIPLSAAFALAAILSPTDAVAVGALAGRISLPKGILRLLEGEALMNDASGLVAFKFAVAATVTGAFSLANASWSFVVIAIGGVLVGIVLSFVFIGVRSFLRRLGIEDATMHMLIQILTPFVIYMLAEELGVSGILGVVAGGIFHAVAKDRLEPYATKLQVVSASTWSVLLFILNGLVFLILGLQIPHVAEVIWEDPKFNNAQAIGYVLIITLALYVLRFIWVYLFSSLEKIGKPGKVRLKSTLLTTLSGVRGAVTLAGAFSIPLVLDDGSAFPERNLIIFLSAGVILVTLIVASVALPLLSRKKVGENEENKHLSEHEAQVRILEMAVRSLKDEITDENRGVVMAVLGDYGQKLRQVGSEPGFRQNRAWRTAVCDRWLYAMQAEREEVARLVASGEVAADTAKRFDSILSRMESILANRSLAVFYSLRLAAKKLWKSLTGHKNARWSAAEMDALRELRLKTSKVAIAELQETMRATDNRACSAVIQHYQEGIRRTNETLYSSAQSEQFQQEKKEWERRAIQMERDALQTMYANGEVSLAMVNNLRFFINTMEASLTEGEME</sequence>
<comment type="function">
    <text evidence="10">Na(+)/H(+) antiporter that extrudes sodium in exchange for external protons.</text>
</comment>
<evidence type="ECO:0000256" key="9">
    <source>
        <dbReference type="ARBA" id="ARBA00023201"/>
    </source>
</evidence>
<feature type="transmembrane region" description="Helical" evidence="10">
    <location>
        <begin position="83"/>
        <end position="107"/>
    </location>
</feature>
<feature type="transmembrane region" description="Helical" evidence="10">
    <location>
        <begin position="311"/>
        <end position="332"/>
    </location>
</feature>
<feature type="transmembrane region" description="Helical" evidence="10">
    <location>
        <begin position="216"/>
        <end position="233"/>
    </location>
</feature>
<keyword evidence="10" id="KW-0050">Antiport</keyword>
<dbReference type="InterPro" id="IPR006153">
    <property type="entry name" value="Cation/H_exchanger_TM"/>
</dbReference>
<dbReference type="Gene3D" id="6.10.140.1330">
    <property type="match status" value="1"/>
</dbReference>
<dbReference type="GO" id="GO:0098719">
    <property type="term" value="P:sodium ion import across plasma membrane"/>
    <property type="evidence" value="ECO:0007669"/>
    <property type="project" value="TreeGrafter"/>
</dbReference>
<feature type="transmembrane region" description="Helical" evidence="10">
    <location>
        <begin position="239"/>
        <end position="256"/>
    </location>
</feature>
<evidence type="ECO:0000256" key="8">
    <source>
        <dbReference type="ARBA" id="ARBA00023136"/>
    </source>
</evidence>
<dbReference type="EMBL" id="JACJVQ010000006">
    <property type="protein sequence ID" value="MBB6634415.1"/>
    <property type="molecule type" value="Genomic_DNA"/>
</dbReference>
<dbReference type="InterPro" id="IPR004705">
    <property type="entry name" value="Cation/H_exchanger_CPA1_bac"/>
</dbReference>
<keyword evidence="7 10" id="KW-0406">Ion transport</keyword>
<dbReference type="RefSeq" id="WP_185119617.1">
    <property type="nucleotide sequence ID" value="NZ_JACJVQ010000006.1"/>
</dbReference>
<keyword evidence="8 10" id="KW-0472">Membrane</keyword>
<keyword evidence="13" id="KW-1185">Reference proteome</keyword>
<evidence type="ECO:0000313" key="13">
    <source>
        <dbReference type="Proteomes" id="UP000535838"/>
    </source>
</evidence>
<evidence type="ECO:0000256" key="3">
    <source>
        <dbReference type="ARBA" id="ARBA00022475"/>
    </source>
</evidence>
<name>A0A841SWD4_9BACL</name>
<keyword evidence="9 10" id="KW-0739">Sodium transport</keyword>
<keyword evidence="4 10" id="KW-0812">Transmembrane</keyword>
<evidence type="ECO:0000256" key="7">
    <source>
        <dbReference type="ARBA" id="ARBA00023065"/>
    </source>
</evidence>
<feature type="transmembrane region" description="Helical" evidence="10">
    <location>
        <begin position="156"/>
        <end position="177"/>
    </location>
</feature>
<evidence type="ECO:0000256" key="1">
    <source>
        <dbReference type="ARBA" id="ARBA00004651"/>
    </source>
</evidence>
<feature type="transmembrane region" description="Helical" evidence="10">
    <location>
        <begin position="268"/>
        <end position="291"/>
    </location>
</feature>
<feature type="domain" description="Cation/H+ exchanger transmembrane" evidence="11">
    <location>
        <begin position="11"/>
        <end position="408"/>
    </location>
</feature>
<dbReference type="PANTHER" id="PTHR10110">
    <property type="entry name" value="SODIUM/HYDROGEN EXCHANGER"/>
    <property type="match status" value="1"/>
</dbReference>
<keyword evidence="6 10" id="KW-0915">Sodium</keyword>
<feature type="transmembrane region" description="Helical" evidence="10">
    <location>
        <begin position="31"/>
        <end position="62"/>
    </location>
</feature>
<feature type="transmembrane region" description="Helical" evidence="10">
    <location>
        <begin position="386"/>
        <end position="408"/>
    </location>
</feature>
<dbReference type="GO" id="GO:0051453">
    <property type="term" value="P:regulation of intracellular pH"/>
    <property type="evidence" value="ECO:0007669"/>
    <property type="project" value="TreeGrafter"/>
</dbReference>
<comment type="caution">
    <text evidence="12">The sequence shown here is derived from an EMBL/GenBank/DDBJ whole genome shotgun (WGS) entry which is preliminary data.</text>
</comment>
<comment type="similarity">
    <text evidence="10">Belongs to the monovalent cation:proton antiporter 1 (CPA1) transporter (TC 2.A.36) family.</text>
</comment>
<evidence type="ECO:0000256" key="6">
    <source>
        <dbReference type="ARBA" id="ARBA00023053"/>
    </source>
</evidence>
<dbReference type="GO" id="GO:0015385">
    <property type="term" value="F:sodium:proton antiporter activity"/>
    <property type="evidence" value="ECO:0007669"/>
    <property type="project" value="InterPro"/>
</dbReference>
<dbReference type="Pfam" id="PF00999">
    <property type="entry name" value="Na_H_Exchanger"/>
    <property type="match status" value="1"/>
</dbReference>
<keyword evidence="5 10" id="KW-1133">Transmembrane helix</keyword>
<dbReference type="NCBIfam" id="TIGR00831">
    <property type="entry name" value="a_cpa1"/>
    <property type="match status" value="1"/>
</dbReference>
<evidence type="ECO:0000313" key="12">
    <source>
        <dbReference type="EMBL" id="MBB6634415.1"/>
    </source>
</evidence>
<feature type="transmembrane region" description="Helical" evidence="10">
    <location>
        <begin position="113"/>
        <end position="135"/>
    </location>
</feature>
<dbReference type="GO" id="GO:0005886">
    <property type="term" value="C:plasma membrane"/>
    <property type="evidence" value="ECO:0007669"/>
    <property type="project" value="UniProtKB-SubCell"/>
</dbReference>
<gene>
    <name evidence="12" type="ORF">H7B67_09850</name>
</gene>
<reference evidence="12 13" key="1">
    <citation type="submission" date="2020-08" db="EMBL/GenBank/DDBJ databases">
        <title>Cohnella phylogeny.</title>
        <authorList>
            <person name="Dunlap C."/>
        </authorList>
    </citation>
    <scope>NUCLEOTIDE SEQUENCE [LARGE SCALE GENOMIC DNA]</scope>
    <source>
        <strain evidence="12 13">DSM 25241</strain>
    </source>
</reference>
<dbReference type="AlphaFoldDB" id="A0A841SWD4"/>
<evidence type="ECO:0000256" key="10">
    <source>
        <dbReference type="RuleBase" id="RU366002"/>
    </source>
</evidence>
<dbReference type="GO" id="GO:0015386">
    <property type="term" value="F:potassium:proton antiporter activity"/>
    <property type="evidence" value="ECO:0007669"/>
    <property type="project" value="TreeGrafter"/>
</dbReference>
<dbReference type="Proteomes" id="UP000535838">
    <property type="component" value="Unassembled WGS sequence"/>
</dbReference>
<accession>A0A841SWD4</accession>